<dbReference type="HAMAP" id="MF_00724">
    <property type="entry name" value="FliE"/>
    <property type="match status" value="1"/>
</dbReference>
<dbReference type="Proteomes" id="UP000013520">
    <property type="component" value="Chromosome"/>
</dbReference>
<dbReference type="PANTHER" id="PTHR34653:SF1">
    <property type="entry name" value="FLAGELLAR HOOK-BASAL BODY COMPLEX PROTEIN FLIE"/>
    <property type="match status" value="1"/>
</dbReference>
<dbReference type="PRINTS" id="PR01006">
    <property type="entry name" value="FLGHOOKFLIE"/>
</dbReference>
<organism evidence="6 7">
    <name type="scientific">Desulfoscipio gibsoniae DSM 7213</name>
    <dbReference type="NCBI Taxonomy" id="767817"/>
    <lineage>
        <taxon>Bacteria</taxon>
        <taxon>Bacillati</taxon>
        <taxon>Bacillota</taxon>
        <taxon>Clostridia</taxon>
        <taxon>Eubacteriales</taxon>
        <taxon>Desulfallaceae</taxon>
        <taxon>Desulfoscipio</taxon>
    </lineage>
</organism>
<keyword evidence="6" id="KW-0969">Cilium</keyword>
<evidence type="ECO:0000256" key="1">
    <source>
        <dbReference type="ARBA" id="ARBA00004117"/>
    </source>
</evidence>
<dbReference type="PANTHER" id="PTHR34653">
    <property type="match status" value="1"/>
</dbReference>
<evidence type="ECO:0000256" key="4">
    <source>
        <dbReference type="HAMAP-Rule" id="MF_00724"/>
    </source>
</evidence>
<keyword evidence="7" id="KW-1185">Reference proteome</keyword>
<dbReference type="NCBIfam" id="TIGR00205">
    <property type="entry name" value="fliE"/>
    <property type="match status" value="1"/>
</dbReference>
<dbReference type="InterPro" id="IPR001624">
    <property type="entry name" value="FliE"/>
</dbReference>
<gene>
    <name evidence="4" type="primary">fliE</name>
    <name evidence="6" type="ORF">Desgi_2231</name>
</gene>
<dbReference type="HOGENOM" id="CLU_147249_3_4_9"/>
<reference evidence="6 7" key="1">
    <citation type="submission" date="2012-01" db="EMBL/GenBank/DDBJ databases">
        <title>Complete sequence of Desulfotomaculum gibsoniae DSM 7213.</title>
        <authorList>
            <consortium name="US DOE Joint Genome Institute"/>
            <person name="Lucas S."/>
            <person name="Han J."/>
            <person name="Lapidus A."/>
            <person name="Cheng J.-F."/>
            <person name="Goodwin L."/>
            <person name="Pitluck S."/>
            <person name="Peters L."/>
            <person name="Ovchinnikova G."/>
            <person name="Teshima H."/>
            <person name="Detter J.C."/>
            <person name="Han C."/>
            <person name="Tapia R."/>
            <person name="Land M."/>
            <person name="Hauser L."/>
            <person name="Kyrpides N."/>
            <person name="Ivanova N."/>
            <person name="Pagani I."/>
            <person name="Parshina S."/>
            <person name="Plugge C."/>
            <person name="Muyzer G."/>
            <person name="Kuever J."/>
            <person name="Ivanova A."/>
            <person name="Nazina T."/>
            <person name="Klenk H.-P."/>
            <person name="Brambilla E."/>
            <person name="Spring S."/>
            <person name="Stams A.F."/>
            <person name="Woyke T."/>
        </authorList>
    </citation>
    <scope>NUCLEOTIDE SEQUENCE [LARGE SCALE GENOMIC DNA]</scope>
    <source>
        <strain evidence="6 7">DSM 7213</strain>
    </source>
</reference>
<dbReference type="OrthoDB" id="9812413at2"/>
<evidence type="ECO:0000256" key="2">
    <source>
        <dbReference type="ARBA" id="ARBA00009272"/>
    </source>
</evidence>
<dbReference type="GO" id="GO:0005198">
    <property type="term" value="F:structural molecule activity"/>
    <property type="evidence" value="ECO:0007669"/>
    <property type="project" value="UniProtKB-UniRule"/>
</dbReference>
<dbReference type="RefSeq" id="WP_006522091.1">
    <property type="nucleotide sequence ID" value="NC_021184.1"/>
</dbReference>
<comment type="similarity">
    <text evidence="2 4">Belongs to the FliE family.</text>
</comment>
<sequence>MDILTSVLPIQSTIQVKQNSTANNIQNDSFKNIFDNALKNLNDSQLKSEDTVKNFLVGEVTDVHTVMIALSEAKLTMQLAVEVRNKLVEAYQEVSRMQI</sequence>
<comment type="subcellular location">
    <subcellularLocation>
        <location evidence="1 4">Bacterial flagellum basal body</location>
    </subcellularLocation>
</comment>
<name>R4KMA5_9FIRM</name>
<proteinExistence type="inferred from homology"/>
<dbReference type="AlphaFoldDB" id="R4KMA5"/>
<protein>
    <recommendedName>
        <fullName evidence="4 5">Flagellar hook-basal body complex protein FliE</fullName>
    </recommendedName>
</protein>
<keyword evidence="6" id="KW-0966">Cell projection</keyword>
<evidence type="ECO:0000313" key="6">
    <source>
        <dbReference type="EMBL" id="AGL01660.1"/>
    </source>
</evidence>
<dbReference type="GO" id="GO:0071973">
    <property type="term" value="P:bacterial-type flagellum-dependent cell motility"/>
    <property type="evidence" value="ECO:0007669"/>
    <property type="project" value="InterPro"/>
</dbReference>
<dbReference type="GO" id="GO:0009425">
    <property type="term" value="C:bacterial-type flagellum basal body"/>
    <property type="evidence" value="ECO:0007669"/>
    <property type="project" value="UniProtKB-SubCell"/>
</dbReference>
<dbReference type="Pfam" id="PF02049">
    <property type="entry name" value="FliE"/>
    <property type="match status" value="1"/>
</dbReference>
<keyword evidence="3 4" id="KW-0975">Bacterial flagellum</keyword>
<dbReference type="EMBL" id="CP003273">
    <property type="protein sequence ID" value="AGL01660.1"/>
    <property type="molecule type" value="Genomic_DNA"/>
</dbReference>
<dbReference type="STRING" id="767817.Desgi_2231"/>
<evidence type="ECO:0000256" key="3">
    <source>
        <dbReference type="ARBA" id="ARBA00023143"/>
    </source>
</evidence>
<dbReference type="GO" id="GO:0003774">
    <property type="term" value="F:cytoskeletal motor activity"/>
    <property type="evidence" value="ECO:0007669"/>
    <property type="project" value="InterPro"/>
</dbReference>
<dbReference type="KEGG" id="dgi:Desgi_2231"/>
<evidence type="ECO:0000256" key="5">
    <source>
        <dbReference type="NCBIfam" id="TIGR00205"/>
    </source>
</evidence>
<dbReference type="eggNOG" id="COG1677">
    <property type="taxonomic scope" value="Bacteria"/>
</dbReference>
<keyword evidence="6" id="KW-0282">Flagellum</keyword>
<accession>R4KMA5</accession>
<evidence type="ECO:0000313" key="7">
    <source>
        <dbReference type="Proteomes" id="UP000013520"/>
    </source>
</evidence>